<feature type="region of interest" description="Disordered" evidence="1">
    <location>
        <begin position="792"/>
        <end position="812"/>
    </location>
</feature>
<feature type="compositionally biased region" description="Pro residues" evidence="1">
    <location>
        <begin position="456"/>
        <end position="466"/>
    </location>
</feature>
<feature type="compositionally biased region" description="Basic and acidic residues" evidence="1">
    <location>
        <begin position="155"/>
        <end position="169"/>
    </location>
</feature>
<dbReference type="Proteomes" id="UP001461498">
    <property type="component" value="Unassembled WGS sequence"/>
</dbReference>
<reference evidence="2 3" key="1">
    <citation type="submission" date="2022-12" db="EMBL/GenBank/DDBJ databases">
        <title>Chromosome-level genome assembly of true bugs.</title>
        <authorList>
            <person name="Ma L."/>
            <person name="Li H."/>
        </authorList>
    </citation>
    <scope>NUCLEOTIDE SEQUENCE [LARGE SCALE GENOMIC DNA]</scope>
    <source>
        <strain evidence="2">Lab_2022b</strain>
    </source>
</reference>
<feature type="region of interest" description="Disordered" evidence="1">
    <location>
        <begin position="112"/>
        <end position="174"/>
    </location>
</feature>
<feature type="region of interest" description="Disordered" evidence="1">
    <location>
        <begin position="443"/>
        <end position="466"/>
    </location>
</feature>
<feature type="compositionally biased region" description="Basic and acidic residues" evidence="1">
    <location>
        <begin position="803"/>
        <end position="812"/>
    </location>
</feature>
<evidence type="ECO:0000313" key="3">
    <source>
        <dbReference type="Proteomes" id="UP001461498"/>
    </source>
</evidence>
<sequence length="1352" mass="145473">MSQFNAGNEPPRCPLATPKCPLLPKDNKDNSPLTVGDEATRPPGCCCVPPPPCPLSQLDKVVNKKSSKPECPKYFPAYPDQCETVTNEPQFSSIRNSCPNSLKMKCPREEDLDNNSVEKVRKGKKLRGSRLTLSKLSVNPQDESTRASVNTQPKPVKEVVSKKPPDTKRSMNVPDCTLASPRPLPCSKCLDEILRDADNISFKKDCKYFNIANMCDNDCLCENLAPLDPGPPCPFGAKPCPCCAAIRCPLSRKPDCPIISGDHQKSVKPPKCKCYCPVVPPPCTLGMPPMCKMHNNVCDPPPCPLMPKKCSCCCPPEAPCGPPPQCPSPPCSSSPKDRPNDIKAAFMAKVEYSCSCSHPSCPPPTCPLPPCPPSTCPPPPCCPPPLSSTPPCPPTSYFPPQSNKGGECPYCSPPACPPPPCCPPPLSSKPPCPPLPCSPPQSKEGGECPYCSSSTCPPPSSCPPPPCPPPPCCPPPPSPKPPFPPPTCSPPQYKKEGECPYCSAPTCTPTPCCHPPPCIPPTGPPNPCCHPPPCPPPHCSPPPPCPPPPSCGSPPSPPPPCPPPPSLPPPSCFPPQCKCNSKGGECPLTPLPFSSCPLKNQPVDRPCKEPTLPPPPLCPEQPYKPTLLVSPELIGNIEQTLKDLNMYCTCDEPPPPQEVTMIPTTSLSSQTNTQPSCILCPSPNPNDTQPPHGTQRPPCGDMTAQDECPLECPCEPPRTFHVPTCPKKNPACMQEYPKAEKEGQLVCPFYPKKCPLGEICPYPVPAKALPKSENEKTESLVVIKGTKEKPCKFKDPTTSQPKKAVDTKDAPQQKIEVDSTKQISKQNFKDTTESLNAEIKVSKKTKKKDEMKGTRCPLNDLPGQNKKTCPFAPGPCPLDPIKPLAICEPKPCPFAPKPTCPLMPKPLCPPTPKCLMKPLLPMPDCPYAPPGCPLAPKKKCFQEGVNYDCPCPKPKPCNCCPCPPPDPCCPCPVPDSGSCPPPPSCSTPDPCCCPPKLDPSCTSTPDPSCPPKTCPICVDCPTDSGGKCHESDEMSCPCPPVQECPLTLKPKYPIASKDTECPMKNNKNAQVGQTSNTCSCNAEVQYNVPESSTRFKSDVKCLPKPDKSNGCPSTCKGPCQNEEGTRCPCSQLTPPCPPQTCFCSPSDKIPPCLKQPITQDVIDTIVTKLKNANKEIADDECAVKIPPCEKFPEGRCPMEDLGLCDCPYPCPPCMEPPKCGRSKPAPPQYCTSPKCCMGLGLPPVVESQDPDKEGPKLYYKHVPTKPGKEETKYKVEILDHPPVEHPFGPPIPRKNPQWHIIKSGMAYEACALLSGRYDKEKLANSGDQFDPKDNPMDSETRLILANKAQLKL</sequence>
<feature type="compositionally biased region" description="Polar residues" evidence="1">
    <location>
        <begin position="131"/>
        <end position="152"/>
    </location>
</feature>
<keyword evidence="3" id="KW-1185">Reference proteome</keyword>
<organism evidence="2 3">
    <name type="scientific">Rhynocoris fuscipes</name>
    <dbReference type="NCBI Taxonomy" id="488301"/>
    <lineage>
        <taxon>Eukaryota</taxon>
        <taxon>Metazoa</taxon>
        <taxon>Ecdysozoa</taxon>
        <taxon>Arthropoda</taxon>
        <taxon>Hexapoda</taxon>
        <taxon>Insecta</taxon>
        <taxon>Pterygota</taxon>
        <taxon>Neoptera</taxon>
        <taxon>Paraneoptera</taxon>
        <taxon>Hemiptera</taxon>
        <taxon>Heteroptera</taxon>
        <taxon>Panheteroptera</taxon>
        <taxon>Cimicomorpha</taxon>
        <taxon>Reduviidae</taxon>
        <taxon>Harpactorinae</taxon>
        <taxon>Harpactorini</taxon>
        <taxon>Rhynocoris</taxon>
    </lineage>
</organism>
<dbReference type="EMBL" id="JAPXFL010000055">
    <property type="protein sequence ID" value="KAK9496785.1"/>
    <property type="molecule type" value="Genomic_DNA"/>
</dbReference>
<evidence type="ECO:0000256" key="1">
    <source>
        <dbReference type="SAM" id="MobiDB-lite"/>
    </source>
</evidence>
<comment type="caution">
    <text evidence="2">The sequence shown here is derived from an EMBL/GenBank/DDBJ whole genome shotgun (WGS) entry which is preliminary data.</text>
</comment>
<gene>
    <name evidence="2" type="ORF">O3M35_012978</name>
</gene>
<protein>
    <submittedName>
        <fullName evidence="2">Uncharacterized protein</fullName>
    </submittedName>
</protein>
<feature type="region of interest" description="Disordered" evidence="1">
    <location>
        <begin position="1"/>
        <end position="42"/>
    </location>
</feature>
<accession>A0AAW1CKM1</accession>
<name>A0AAW1CKM1_9HEMI</name>
<evidence type="ECO:0000313" key="2">
    <source>
        <dbReference type="EMBL" id="KAK9496785.1"/>
    </source>
</evidence>
<proteinExistence type="predicted"/>